<dbReference type="SMART" id="SM00530">
    <property type="entry name" value="HTH_XRE"/>
    <property type="match status" value="1"/>
</dbReference>
<dbReference type="Proteomes" id="UP000284589">
    <property type="component" value="Unassembled WGS sequence"/>
</dbReference>
<dbReference type="RefSeq" id="WP_046999599.1">
    <property type="nucleotide sequence ID" value="NZ_JADMZS010000001.1"/>
</dbReference>
<dbReference type="InterPro" id="IPR010982">
    <property type="entry name" value="Lambda_DNA-bd_dom_sf"/>
</dbReference>
<evidence type="ECO:0000313" key="4">
    <source>
        <dbReference type="Proteomes" id="UP000284589"/>
    </source>
</evidence>
<sequence>MTNKEIAAKINTLRKEANLTQVNFGKEVIHVSQATASKKLNGQIPFSVEEIFECAERFNVSTEYLYGREKEKTLEPV</sequence>
<dbReference type="Proteomes" id="UP000470926">
    <property type="component" value="Unassembled WGS sequence"/>
</dbReference>
<gene>
    <name evidence="3" type="ORF">DW139_04285</name>
    <name evidence="2" type="ORF">GA542_03865</name>
</gene>
<dbReference type="InterPro" id="IPR001387">
    <property type="entry name" value="Cro/C1-type_HTH"/>
</dbReference>
<accession>A0A0G9M927</accession>
<dbReference type="AlphaFoldDB" id="A0A0G9M927"/>
<dbReference type="EMBL" id="WDFR01000002">
    <property type="protein sequence ID" value="KAB6030018.1"/>
    <property type="molecule type" value="Genomic_DNA"/>
</dbReference>
<protein>
    <submittedName>
        <fullName evidence="2">Helix-turn-helix transcriptional regulator</fullName>
    </submittedName>
    <submittedName>
        <fullName evidence="3">XRE family transcriptional regulator</fullName>
    </submittedName>
</protein>
<dbReference type="Gene3D" id="1.10.260.40">
    <property type="entry name" value="lambda repressor-like DNA-binding domains"/>
    <property type="match status" value="1"/>
</dbReference>
<dbReference type="PROSITE" id="PS50943">
    <property type="entry name" value="HTH_CROC1"/>
    <property type="match status" value="1"/>
</dbReference>
<dbReference type="InterPro" id="IPR013975">
    <property type="entry name" value="Tscrpt_reg_BetR_N"/>
</dbReference>
<evidence type="ECO:0000313" key="5">
    <source>
        <dbReference type="Proteomes" id="UP000470926"/>
    </source>
</evidence>
<feature type="domain" description="HTH cro/C1-type" evidence="1">
    <location>
        <begin position="10"/>
        <end position="65"/>
    </location>
</feature>
<dbReference type="Pfam" id="PF08667">
    <property type="entry name" value="BetR"/>
    <property type="match status" value="1"/>
</dbReference>
<comment type="caution">
    <text evidence="2">The sequence shown here is derived from an EMBL/GenBank/DDBJ whole genome shotgun (WGS) entry which is preliminary data.</text>
</comment>
<reference evidence="2 5" key="2">
    <citation type="journal article" date="2019" name="Nat. Med.">
        <title>A library of human gut bacterial isolates paired with longitudinal multiomics data enables mechanistic microbiome research.</title>
        <authorList>
            <person name="Poyet M."/>
            <person name="Groussin M."/>
            <person name="Gibbons S.M."/>
            <person name="Avila-Pacheco J."/>
            <person name="Jiang X."/>
            <person name="Kearney S.M."/>
            <person name="Perrotta A.R."/>
            <person name="Berdy B."/>
            <person name="Zhao S."/>
            <person name="Lieberman T.D."/>
            <person name="Swanson P.K."/>
            <person name="Smith M."/>
            <person name="Roesemann S."/>
            <person name="Alexander J.E."/>
            <person name="Rich S.A."/>
            <person name="Livny J."/>
            <person name="Vlamakis H."/>
            <person name="Clish C."/>
            <person name="Bullock K."/>
            <person name="Deik A."/>
            <person name="Scott J."/>
            <person name="Pierce K.A."/>
            <person name="Xavier R.J."/>
            <person name="Alm E.J."/>
        </authorList>
    </citation>
    <scope>NUCLEOTIDE SEQUENCE [LARGE SCALE GENOMIC DNA]</scope>
    <source>
        <strain evidence="2 5">BIOML-A26</strain>
    </source>
</reference>
<dbReference type="SUPFAM" id="SSF47413">
    <property type="entry name" value="lambda repressor-like DNA-binding domains"/>
    <property type="match status" value="1"/>
</dbReference>
<evidence type="ECO:0000313" key="2">
    <source>
        <dbReference type="EMBL" id="KAB6030018.1"/>
    </source>
</evidence>
<dbReference type="GO" id="GO:0003677">
    <property type="term" value="F:DNA binding"/>
    <property type="evidence" value="ECO:0007669"/>
    <property type="project" value="InterPro"/>
</dbReference>
<evidence type="ECO:0000259" key="1">
    <source>
        <dbReference type="PROSITE" id="PS50943"/>
    </source>
</evidence>
<evidence type="ECO:0000313" key="3">
    <source>
        <dbReference type="EMBL" id="RHJ18794.1"/>
    </source>
</evidence>
<organism evidence="2 5">
    <name type="scientific">Bifidobacterium adolescentis</name>
    <dbReference type="NCBI Taxonomy" id="1680"/>
    <lineage>
        <taxon>Bacteria</taxon>
        <taxon>Bacillati</taxon>
        <taxon>Actinomycetota</taxon>
        <taxon>Actinomycetes</taxon>
        <taxon>Bifidobacteriales</taxon>
        <taxon>Bifidobacteriaceae</taxon>
        <taxon>Bifidobacterium</taxon>
    </lineage>
</organism>
<reference evidence="3 4" key="1">
    <citation type="submission" date="2018-08" db="EMBL/GenBank/DDBJ databases">
        <title>A genome reference for cultivated species of the human gut microbiota.</title>
        <authorList>
            <person name="Zou Y."/>
            <person name="Xue W."/>
            <person name="Luo G."/>
        </authorList>
    </citation>
    <scope>NUCLEOTIDE SEQUENCE [LARGE SCALE GENOMIC DNA]</scope>
    <source>
        <strain evidence="3 4">AM12-20</strain>
    </source>
</reference>
<dbReference type="CDD" id="cd00093">
    <property type="entry name" value="HTH_XRE"/>
    <property type="match status" value="1"/>
</dbReference>
<name>A0A0G9M927_BIFAD</name>
<dbReference type="EMBL" id="QRLP01000002">
    <property type="protein sequence ID" value="RHJ18794.1"/>
    <property type="molecule type" value="Genomic_DNA"/>
</dbReference>
<proteinExistence type="predicted"/>